<protein>
    <submittedName>
        <fullName evidence="1">Uncharacterized protein</fullName>
    </submittedName>
</protein>
<proteinExistence type="predicted"/>
<evidence type="ECO:0000313" key="1">
    <source>
        <dbReference type="EMBL" id="GAA4185653.1"/>
    </source>
</evidence>
<dbReference type="Pfam" id="PF22742">
    <property type="entry name" value="PspAB"/>
    <property type="match status" value="1"/>
</dbReference>
<comment type="caution">
    <text evidence="1">The sequence shown here is derived from an EMBL/GenBank/DDBJ whole genome shotgun (WGS) entry which is preliminary data.</text>
</comment>
<gene>
    <name evidence="1" type="ORF">GCM10022252_16370</name>
</gene>
<dbReference type="Proteomes" id="UP001501251">
    <property type="component" value="Unassembled WGS sequence"/>
</dbReference>
<evidence type="ECO:0000313" key="2">
    <source>
        <dbReference type="Proteomes" id="UP001501251"/>
    </source>
</evidence>
<organism evidence="1 2">
    <name type="scientific">Streptosporangium oxazolinicum</name>
    <dbReference type="NCBI Taxonomy" id="909287"/>
    <lineage>
        <taxon>Bacteria</taxon>
        <taxon>Bacillati</taxon>
        <taxon>Actinomycetota</taxon>
        <taxon>Actinomycetes</taxon>
        <taxon>Streptosporangiales</taxon>
        <taxon>Streptosporangiaceae</taxon>
        <taxon>Streptosporangium</taxon>
    </lineage>
</organism>
<dbReference type="RefSeq" id="WP_344916587.1">
    <property type="nucleotide sequence ID" value="NZ_BAABAQ010000002.1"/>
</dbReference>
<dbReference type="InterPro" id="IPR054383">
    <property type="entry name" value="PspAB-like"/>
</dbReference>
<name>A0ABP8AKW2_9ACTN</name>
<keyword evidence="2" id="KW-1185">Reference proteome</keyword>
<reference evidence="2" key="1">
    <citation type="journal article" date="2019" name="Int. J. Syst. Evol. Microbiol.">
        <title>The Global Catalogue of Microorganisms (GCM) 10K type strain sequencing project: providing services to taxonomists for standard genome sequencing and annotation.</title>
        <authorList>
            <consortium name="The Broad Institute Genomics Platform"/>
            <consortium name="The Broad Institute Genome Sequencing Center for Infectious Disease"/>
            <person name="Wu L."/>
            <person name="Ma J."/>
        </authorList>
    </citation>
    <scope>NUCLEOTIDE SEQUENCE [LARGE SCALE GENOMIC DNA]</scope>
    <source>
        <strain evidence="2">JCM 17388</strain>
    </source>
</reference>
<sequence>MRWWDVLMGRGEPAKADLDALFALPSAAVTLRAATDLAPTGVGAVCFRSAEGGAFAELERDITQLLDAGGGPPVEVSKDSFGYTWLLVRRTPDMLGDLVTDLHAVNSSLEGAGFGPSLLCSLVSFAAPDGRGLALVYLYKQGTFYPFAPLPADEGAGRAQRRDNALELQVRGAIGGELEIEPDLGRWFPLWGAPGL</sequence>
<dbReference type="EMBL" id="BAABAQ010000002">
    <property type="protein sequence ID" value="GAA4185653.1"/>
    <property type="molecule type" value="Genomic_DNA"/>
</dbReference>
<accession>A0ABP8AKW2</accession>